<protein>
    <submittedName>
        <fullName evidence="2">PIR Superfamily Protein</fullName>
    </submittedName>
</protein>
<name>A0AC35UFJ4_9BILA</name>
<proteinExistence type="predicted"/>
<evidence type="ECO:0000313" key="1">
    <source>
        <dbReference type="Proteomes" id="UP000095286"/>
    </source>
</evidence>
<dbReference type="Proteomes" id="UP000095286">
    <property type="component" value="Unplaced"/>
</dbReference>
<reference evidence="2" key="1">
    <citation type="submission" date="2016-11" db="UniProtKB">
        <authorList>
            <consortium name="WormBaseParasite"/>
        </authorList>
    </citation>
    <scope>IDENTIFICATION</scope>
    <source>
        <strain evidence="2">KR3021</strain>
    </source>
</reference>
<organism evidence="1 2">
    <name type="scientific">Rhabditophanes sp. KR3021</name>
    <dbReference type="NCBI Taxonomy" id="114890"/>
    <lineage>
        <taxon>Eukaryota</taxon>
        <taxon>Metazoa</taxon>
        <taxon>Ecdysozoa</taxon>
        <taxon>Nematoda</taxon>
        <taxon>Chromadorea</taxon>
        <taxon>Rhabditida</taxon>
        <taxon>Tylenchina</taxon>
        <taxon>Panagrolaimomorpha</taxon>
        <taxon>Strongyloidoidea</taxon>
        <taxon>Alloionematidae</taxon>
        <taxon>Rhabditophanes</taxon>
    </lineage>
</organism>
<dbReference type="WBParaSite" id="RSKR_0001079100.1">
    <property type="protein sequence ID" value="RSKR_0001079100.1"/>
    <property type="gene ID" value="RSKR_0001079100"/>
</dbReference>
<evidence type="ECO:0000313" key="2">
    <source>
        <dbReference type="WBParaSite" id="RSKR_0001079100.1"/>
    </source>
</evidence>
<sequence length="371" mass="43995">MTNAELLNYFADGNMSEEQRKDVCEMIHRILTNPRIKNATESKCPFLKEMSEKDLTTVLPSTETDSRREKTLYVCKIGEQETESSFEDELDEFKKQLKEEFSEISDDKFNINFKELEEGPKKFETYKFGNNIVSDKFGKLAYDCLWKMYDNRDKVKEYYVYVFWKKETINGKDESQCAIEFLEHPVYIGKGTGIRIFEHVKEDSFYENEKTSFKNREMRKLASEDNKHADLYVRKVVMNCSKSMYGLLEDAIIKLYDKKHLTNENDGSADITLNQKTRDSIATAVLRSSCEQESEEYKIRFYECKNESKCRKRIEWFTFEIKNEEFTVGCKHHFGKESDSYKMQHHQMIEVYDGIYAMVYRMAKSSDGRRR</sequence>
<accession>A0AC35UFJ4</accession>